<evidence type="ECO:0000313" key="2">
    <source>
        <dbReference type="Proteomes" id="UP001420932"/>
    </source>
</evidence>
<evidence type="ECO:0000313" key="1">
    <source>
        <dbReference type="EMBL" id="KAK9160220.1"/>
    </source>
</evidence>
<name>A0AAP0KXT8_9MAGN</name>
<dbReference type="Proteomes" id="UP001420932">
    <property type="component" value="Unassembled WGS sequence"/>
</dbReference>
<organism evidence="1 2">
    <name type="scientific">Stephania yunnanensis</name>
    <dbReference type="NCBI Taxonomy" id="152371"/>
    <lineage>
        <taxon>Eukaryota</taxon>
        <taxon>Viridiplantae</taxon>
        <taxon>Streptophyta</taxon>
        <taxon>Embryophyta</taxon>
        <taxon>Tracheophyta</taxon>
        <taxon>Spermatophyta</taxon>
        <taxon>Magnoliopsida</taxon>
        <taxon>Ranunculales</taxon>
        <taxon>Menispermaceae</taxon>
        <taxon>Menispermoideae</taxon>
        <taxon>Cissampelideae</taxon>
        <taxon>Stephania</taxon>
    </lineage>
</organism>
<sequence length="102" mass="11549">MTDLAIDEVPKRDLCGRDKLLLMLQLLLNGEALVDGREYVMMMAMADLLLSTTLFCRLFFPAALADLLAGDALSLTHHRITHNRDPPPLVKAFLYMIWLCFV</sequence>
<proteinExistence type="predicted"/>
<gene>
    <name evidence="1" type="ORF">Syun_006561</name>
</gene>
<reference evidence="1 2" key="1">
    <citation type="submission" date="2024-01" db="EMBL/GenBank/DDBJ databases">
        <title>Genome assemblies of Stephania.</title>
        <authorList>
            <person name="Yang L."/>
        </authorList>
    </citation>
    <scope>NUCLEOTIDE SEQUENCE [LARGE SCALE GENOMIC DNA]</scope>
    <source>
        <strain evidence="1">YNDBR</strain>
        <tissue evidence="1">Leaf</tissue>
    </source>
</reference>
<dbReference type="EMBL" id="JBBNAF010000003">
    <property type="protein sequence ID" value="KAK9160220.1"/>
    <property type="molecule type" value="Genomic_DNA"/>
</dbReference>
<comment type="caution">
    <text evidence="1">The sequence shown here is derived from an EMBL/GenBank/DDBJ whole genome shotgun (WGS) entry which is preliminary data.</text>
</comment>
<keyword evidence="2" id="KW-1185">Reference proteome</keyword>
<accession>A0AAP0KXT8</accession>
<protein>
    <submittedName>
        <fullName evidence="1">Uncharacterized protein</fullName>
    </submittedName>
</protein>
<dbReference type="AlphaFoldDB" id="A0AAP0KXT8"/>